<gene>
    <name evidence="1" type="ORF">PTIM40_34</name>
</gene>
<evidence type="ECO:0000313" key="1">
    <source>
        <dbReference type="EMBL" id="AJK27461.1"/>
    </source>
</evidence>
<name>A0A0C5AAS1_9CAUD</name>
<protein>
    <submittedName>
        <fullName evidence="1">Uncharacterized protein</fullName>
    </submittedName>
</protein>
<dbReference type="OrthoDB" id="23974at10239"/>
<organism evidence="1 2">
    <name type="scientific">Cyanophage P-TIM40</name>
    <dbReference type="NCBI Taxonomy" id="1589733"/>
    <lineage>
        <taxon>Viruses</taxon>
        <taxon>Duplodnaviria</taxon>
        <taxon>Heunggongvirae</taxon>
        <taxon>Uroviricota</taxon>
        <taxon>Caudoviricetes</taxon>
        <taxon>Pantevenvirales</taxon>
        <taxon>Kyanoviridae</taxon>
        <taxon>Libanvirus</taxon>
        <taxon>Libanvirus ptim40</taxon>
    </lineage>
</organism>
<accession>A0A0C5AAS1</accession>
<reference evidence="1 2" key="1">
    <citation type="submission" date="2014-11" db="EMBL/GenBank/DDBJ databases">
        <authorList>
            <person name="Fedida A."/>
            <person name="Lindell D."/>
        </authorList>
    </citation>
    <scope>NUCLEOTIDE SEQUENCE [LARGE SCALE GENOMIC DNA]</scope>
</reference>
<dbReference type="KEGG" id="vg:26516579"/>
<keyword evidence="2" id="KW-1185">Reference proteome</keyword>
<proteinExistence type="predicted"/>
<dbReference type="Proteomes" id="UP000032135">
    <property type="component" value="Segment"/>
</dbReference>
<dbReference type="GeneID" id="26516579"/>
<evidence type="ECO:0000313" key="2">
    <source>
        <dbReference type="Proteomes" id="UP000032135"/>
    </source>
</evidence>
<dbReference type="RefSeq" id="YP_009188109.1">
    <property type="nucleotide sequence ID" value="NC_028663.1"/>
</dbReference>
<dbReference type="EMBL" id="KP211958">
    <property type="protein sequence ID" value="AJK27461.1"/>
    <property type="molecule type" value="Genomic_DNA"/>
</dbReference>
<sequence>MSTIITLSQEEIESNFDFALKLCAKGHTIKVITKDEKAVLLTPVMGYTQLPDDVNIPDAEEFVPDPGAVGAYVAESMREMTKDF</sequence>